<keyword evidence="1" id="KW-0812">Transmembrane</keyword>
<protein>
    <submittedName>
        <fullName evidence="2">Uncharacterized protein</fullName>
    </submittedName>
</protein>
<keyword evidence="3" id="KW-1185">Reference proteome</keyword>
<comment type="caution">
    <text evidence="2">The sequence shown here is derived from an EMBL/GenBank/DDBJ whole genome shotgun (WGS) entry which is preliminary data.</text>
</comment>
<feature type="transmembrane region" description="Helical" evidence="1">
    <location>
        <begin position="71"/>
        <end position="93"/>
    </location>
</feature>
<proteinExistence type="predicted"/>
<name>A0A8J3CCB3_9PSEU</name>
<dbReference type="Proteomes" id="UP000637578">
    <property type="component" value="Unassembled WGS sequence"/>
</dbReference>
<dbReference type="EMBL" id="BMMK01000030">
    <property type="protein sequence ID" value="GGM73280.1"/>
    <property type="molecule type" value="Genomic_DNA"/>
</dbReference>
<reference evidence="2" key="1">
    <citation type="journal article" date="2014" name="Int. J. Syst. Evol. Microbiol.">
        <title>Complete genome sequence of Corynebacterium casei LMG S-19264T (=DSM 44701T), isolated from a smear-ripened cheese.</title>
        <authorList>
            <consortium name="US DOE Joint Genome Institute (JGI-PGF)"/>
            <person name="Walter F."/>
            <person name="Albersmeier A."/>
            <person name="Kalinowski J."/>
            <person name="Ruckert C."/>
        </authorList>
    </citation>
    <scope>NUCLEOTIDE SEQUENCE</scope>
    <source>
        <strain evidence="2">CGMCC 4.5737</strain>
    </source>
</reference>
<accession>A0A8J3CCB3</accession>
<keyword evidence="1" id="KW-1133">Transmembrane helix</keyword>
<evidence type="ECO:0000313" key="3">
    <source>
        <dbReference type="Proteomes" id="UP000637578"/>
    </source>
</evidence>
<gene>
    <name evidence="2" type="ORF">GCM10012275_49850</name>
</gene>
<dbReference type="RefSeq" id="WP_189060856.1">
    <property type="nucleotide sequence ID" value="NZ_BMMK01000030.1"/>
</dbReference>
<organism evidence="2 3">
    <name type="scientific">Longimycelium tulufanense</name>
    <dbReference type="NCBI Taxonomy" id="907463"/>
    <lineage>
        <taxon>Bacteria</taxon>
        <taxon>Bacillati</taxon>
        <taxon>Actinomycetota</taxon>
        <taxon>Actinomycetes</taxon>
        <taxon>Pseudonocardiales</taxon>
        <taxon>Pseudonocardiaceae</taxon>
        <taxon>Longimycelium</taxon>
    </lineage>
</organism>
<evidence type="ECO:0000256" key="1">
    <source>
        <dbReference type="SAM" id="Phobius"/>
    </source>
</evidence>
<dbReference type="AlphaFoldDB" id="A0A8J3CCB3"/>
<evidence type="ECO:0000313" key="2">
    <source>
        <dbReference type="EMBL" id="GGM73280.1"/>
    </source>
</evidence>
<sequence length="434" mass="47897">MTPGRRWIPWHRNRSAADEALRALQAANPTRVAELTDDHHERSARALYERIVQSPREGTTARRRRFPRLRWPLMLALPAMAGVIAISLVVFGLPGREPPPSAAELLERAAAAVDTGRIQFEEIPFERQVFQRSTQTRRYEDAGYRYTVRRTVEVTMFPGGTAETRSTADPPKFDDAEQLRRWEADGRPALAGTGSSQTRGPVDYRVGPARIGYDEMLRLPQDPGKLAGTLRTYAPATDMFELARELMVAPGLPTPLRAALYRVLAALPSVEVGEQSPERVVVAHSAAGQREELTFDPSTGSLLETRTSRAARPGQPGDQEVVIQAAGLINCIAPETRPSEIVITCADANYLVSELQWRDWGGEQAHATGTAWVNPCDPSCAESEQQPFPARVVLSERRSCGYGLTVYTRVEVIYTGPVPPGLDRNDVHDFPCAP</sequence>
<reference evidence="2" key="2">
    <citation type="submission" date="2020-09" db="EMBL/GenBank/DDBJ databases">
        <authorList>
            <person name="Sun Q."/>
            <person name="Zhou Y."/>
        </authorList>
    </citation>
    <scope>NUCLEOTIDE SEQUENCE</scope>
    <source>
        <strain evidence="2">CGMCC 4.5737</strain>
    </source>
</reference>
<keyword evidence="1" id="KW-0472">Membrane</keyword>